<dbReference type="Gene3D" id="3.40.50.1980">
    <property type="entry name" value="Nitrogenase molybdenum iron protein domain"/>
    <property type="match status" value="2"/>
</dbReference>
<name>A0A0M0GKH9_SPOGL</name>
<dbReference type="GO" id="GO:0030288">
    <property type="term" value="C:outer membrane-bounded periplasmic space"/>
    <property type="evidence" value="ECO:0007669"/>
    <property type="project" value="TreeGrafter"/>
</dbReference>
<evidence type="ECO:0000256" key="4">
    <source>
        <dbReference type="ARBA" id="ARBA00022729"/>
    </source>
</evidence>
<dbReference type="GO" id="GO:1901678">
    <property type="term" value="P:iron coordination entity transport"/>
    <property type="evidence" value="ECO:0007669"/>
    <property type="project" value="UniProtKB-ARBA"/>
</dbReference>
<organism evidence="8 9">
    <name type="scientific">Sporosarcina globispora</name>
    <name type="common">Bacillus globisporus</name>
    <dbReference type="NCBI Taxonomy" id="1459"/>
    <lineage>
        <taxon>Bacteria</taxon>
        <taxon>Bacillati</taxon>
        <taxon>Bacillota</taxon>
        <taxon>Bacilli</taxon>
        <taxon>Bacillales</taxon>
        <taxon>Caryophanaceae</taxon>
        <taxon>Sporosarcina</taxon>
    </lineage>
</organism>
<evidence type="ECO:0000259" key="7">
    <source>
        <dbReference type="PROSITE" id="PS50983"/>
    </source>
</evidence>
<evidence type="ECO:0000313" key="8">
    <source>
        <dbReference type="EMBL" id="KON89977.1"/>
    </source>
</evidence>
<keyword evidence="4 6" id="KW-0732">Signal</keyword>
<dbReference type="PATRIC" id="fig|1459.3.peg.5768"/>
<dbReference type="PANTHER" id="PTHR30532:SF29">
    <property type="entry name" value="FE(3+) DICITRATE-BINDING PERIPLASMIC PROTEIN"/>
    <property type="match status" value="1"/>
</dbReference>
<comment type="similarity">
    <text evidence="2">Belongs to the bacterial solute-binding protein 8 family.</text>
</comment>
<dbReference type="PROSITE" id="PS50983">
    <property type="entry name" value="FE_B12_PBP"/>
    <property type="match status" value="1"/>
</dbReference>
<dbReference type="SUPFAM" id="SSF53807">
    <property type="entry name" value="Helical backbone' metal receptor"/>
    <property type="match status" value="1"/>
</dbReference>
<feature type="chain" id="PRO_5039066722" evidence="6">
    <location>
        <begin position="26"/>
        <end position="317"/>
    </location>
</feature>
<dbReference type="RefSeq" id="WP_053437342.1">
    <property type="nucleotide sequence ID" value="NZ_LGUF01000007.1"/>
</dbReference>
<proteinExistence type="inferred from homology"/>
<dbReference type="NCBIfam" id="NF008501">
    <property type="entry name" value="PRK11411.1"/>
    <property type="match status" value="1"/>
</dbReference>
<keyword evidence="3" id="KW-0813">Transport</keyword>
<dbReference type="PROSITE" id="PS51257">
    <property type="entry name" value="PROKAR_LIPOPROTEIN"/>
    <property type="match status" value="1"/>
</dbReference>
<protein>
    <submittedName>
        <fullName evidence="8">ABC transporter substrate-binding protein</fullName>
    </submittedName>
</protein>
<keyword evidence="9" id="KW-1185">Reference proteome</keyword>
<accession>A0A0M0GKH9</accession>
<gene>
    <name evidence="8" type="ORF">AF332_26245</name>
</gene>
<evidence type="ECO:0000256" key="2">
    <source>
        <dbReference type="ARBA" id="ARBA00008814"/>
    </source>
</evidence>
<dbReference type="OrthoDB" id="9793175at2"/>
<evidence type="ECO:0000256" key="5">
    <source>
        <dbReference type="SAM" id="Coils"/>
    </source>
</evidence>
<dbReference type="InterPro" id="IPR051313">
    <property type="entry name" value="Bact_iron-sidero_bind"/>
</dbReference>
<dbReference type="Proteomes" id="UP000037109">
    <property type="component" value="Unassembled WGS sequence"/>
</dbReference>
<dbReference type="Pfam" id="PF01497">
    <property type="entry name" value="Peripla_BP_2"/>
    <property type="match status" value="1"/>
</dbReference>
<keyword evidence="5" id="KW-0175">Coiled coil</keyword>
<evidence type="ECO:0000256" key="6">
    <source>
        <dbReference type="SAM" id="SignalP"/>
    </source>
</evidence>
<feature type="coiled-coil region" evidence="5">
    <location>
        <begin position="173"/>
        <end position="200"/>
    </location>
</feature>
<comment type="subcellular location">
    <subcellularLocation>
        <location evidence="1">Cell envelope</location>
    </subcellularLocation>
</comment>
<comment type="caution">
    <text evidence="8">The sequence shown here is derived from an EMBL/GenBank/DDBJ whole genome shotgun (WGS) entry which is preliminary data.</text>
</comment>
<feature type="signal peptide" evidence="6">
    <location>
        <begin position="1"/>
        <end position="25"/>
    </location>
</feature>
<dbReference type="EMBL" id="LGUF01000007">
    <property type="protein sequence ID" value="KON89977.1"/>
    <property type="molecule type" value="Genomic_DNA"/>
</dbReference>
<dbReference type="PANTHER" id="PTHR30532">
    <property type="entry name" value="IRON III DICITRATE-BINDING PERIPLASMIC PROTEIN"/>
    <property type="match status" value="1"/>
</dbReference>
<evidence type="ECO:0000256" key="1">
    <source>
        <dbReference type="ARBA" id="ARBA00004196"/>
    </source>
</evidence>
<sequence length="317" mass="35539">MHQWIKRMLSFAVISALILSLIACGNSGKNEAKTEVQKNNKEEAIEIEHALGTTVLDKRPEKIVVLEFSYTDALMTLDVQPIGIADDDNPDLFMDDVKEKLNDYTSIGSRYEPNIEILSSLQPDLIIADLNHHKAIYDQLKGIAPTIVLDDHQADYNQMLDNYLLIAKAVGKEAEGKARLEEHKQKIEEAKQKLGDTDMTVLPAVTNPEGFFAHSDHSYTGSFLASIGFDDPVKSEDSYPELSLEQLVETNPQAIFLLPATENTIVDEWKKNPLWQGIDAVKTNKVFTVERRDWALSRGLISSEKMAEDIVENLGEK</sequence>
<dbReference type="AlphaFoldDB" id="A0A0M0GKH9"/>
<dbReference type="CDD" id="cd01146">
    <property type="entry name" value="FhuD"/>
    <property type="match status" value="1"/>
</dbReference>
<evidence type="ECO:0000256" key="3">
    <source>
        <dbReference type="ARBA" id="ARBA00022448"/>
    </source>
</evidence>
<feature type="domain" description="Fe/B12 periplasmic-binding" evidence="7">
    <location>
        <begin position="62"/>
        <end position="317"/>
    </location>
</feature>
<reference evidence="9" key="1">
    <citation type="submission" date="2015-07" db="EMBL/GenBank/DDBJ databases">
        <title>Fjat-10036 dsm4.</title>
        <authorList>
            <person name="Liu B."/>
            <person name="Wang J."/>
            <person name="Zhu Y."/>
            <person name="Liu G."/>
            <person name="Chen Q."/>
            <person name="Chen Z."/>
            <person name="Lan J."/>
            <person name="Che J."/>
            <person name="Ge C."/>
            <person name="Shi H."/>
            <person name="Pan Z."/>
            <person name="Liu X."/>
        </authorList>
    </citation>
    <scope>NUCLEOTIDE SEQUENCE [LARGE SCALE GENOMIC DNA]</scope>
    <source>
        <strain evidence="9">DSM 4</strain>
    </source>
</reference>
<dbReference type="STRING" id="1459.AF332_26245"/>
<evidence type="ECO:0000313" key="9">
    <source>
        <dbReference type="Proteomes" id="UP000037109"/>
    </source>
</evidence>
<dbReference type="InterPro" id="IPR002491">
    <property type="entry name" value="ABC_transptr_periplasmic_BD"/>
</dbReference>